<dbReference type="RefSeq" id="WP_106511355.1">
    <property type="nucleotide sequence ID" value="NZ_PXYI01000001.1"/>
</dbReference>
<feature type="region of interest" description="Disordered" evidence="2">
    <location>
        <begin position="125"/>
        <end position="208"/>
    </location>
</feature>
<evidence type="ECO:0000256" key="2">
    <source>
        <dbReference type="SAM" id="MobiDB-lite"/>
    </source>
</evidence>
<dbReference type="Proteomes" id="UP000241167">
    <property type="component" value="Unassembled WGS sequence"/>
</dbReference>
<dbReference type="AlphaFoldDB" id="A0A2P7QZF2"/>
<evidence type="ECO:0000313" key="4">
    <source>
        <dbReference type="Proteomes" id="UP000241167"/>
    </source>
</evidence>
<sequence length="208" mass="21831">MAQDPALIELTADVVAAHVSNNKVAIGDVATLVANVHAALSTLGAPAPPPEPEKIKPAVSVRASIKPEAITCLACGSKQKMLKRHLLTAHQLTPAEYRSQFSLPASYPMVAPDYAQQRAELAKRIGLGSRGRGAKGARKPESDGAPEAETVPGSNEPKAGAPRRKASSDAATSADQPKRRARAPKAADAVAEAASDRPKRKRSRTQQE</sequence>
<protein>
    <submittedName>
        <fullName evidence="3">MucR family transcriptional regulator</fullName>
    </submittedName>
</protein>
<comment type="similarity">
    <text evidence="1">Belongs to the ros/MucR family.</text>
</comment>
<dbReference type="EMBL" id="PXYI01000001">
    <property type="protein sequence ID" value="PSJ43336.1"/>
    <property type="molecule type" value="Genomic_DNA"/>
</dbReference>
<reference evidence="3 4" key="1">
    <citation type="submission" date="2018-03" db="EMBL/GenBank/DDBJ databases">
        <title>The draft genome of Sphingosinicella sp. GL-C-18.</title>
        <authorList>
            <person name="Liu L."/>
            <person name="Li L."/>
            <person name="Liang L."/>
            <person name="Zhang X."/>
            <person name="Wang T."/>
        </authorList>
    </citation>
    <scope>NUCLEOTIDE SEQUENCE [LARGE SCALE GENOMIC DNA]</scope>
    <source>
        <strain evidence="3 4">GL-C-18</strain>
    </source>
</reference>
<dbReference type="Pfam" id="PF05443">
    <property type="entry name" value="ROS_MUCR"/>
    <property type="match status" value="1"/>
</dbReference>
<comment type="caution">
    <text evidence="3">The sequence shown here is derived from an EMBL/GenBank/DDBJ whole genome shotgun (WGS) entry which is preliminary data.</text>
</comment>
<dbReference type="OrthoDB" id="9809693at2"/>
<dbReference type="InterPro" id="IPR041920">
    <property type="entry name" value="ROS/MUCR_sf"/>
</dbReference>
<dbReference type="GO" id="GO:0006355">
    <property type="term" value="P:regulation of DNA-templated transcription"/>
    <property type="evidence" value="ECO:0007669"/>
    <property type="project" value="InterPro"/>
</dbReference>
<feature type="compositionally biased region" description="Basic residues" evidence="2">
    <location>
        <begin position="198"/>
        <end position="208"/>
    </location>
</feature>
<feature type="compositionally biased region" description="Low complexity" evidence="2">
    <location>
        <begin position="184"/>
        <end position="193"/>
    </location>
</feature>
<accession>A0A2P7QZF2</accession>
<organism evidence="3 4">
    <name type="scientific">Allosphingosinicella deserti</name>
    <dbReference type="NCBI Taxonomy" id="2116704"/>
    <lineage>
        <taxon>Bacteria</taxon>
        <taxon>Pseudomonadati</taxon>
        <taxon>Pseudomonadota</taxon>
        <taxon>Alphaproteobacteria</taxon>
        <taxon>Sphingomonadales</taxon>
        <taxon>Sphingomonadaceae</taxon>
        <taxon>Allosphingosinicella</taxon>
    </lineage>
</organism>
<dbReference type="InterPro" id="IPR008807">
    <property type="entry name" value="ROS_MUCR"/>
</dbReference>
<keyword evidence="4" id="KW-1185">Reference proteome</keyword>
<name>A0A2P7QZF2_9SPHN</name>
<evidence type="ECO:0000313" key="3">
    <source>
        <dbReference type="EMBL" id="PSJ43336.1"/>
    </source>
</evidence>
<evidence type="ECO:0000256" key="1">
    <source>
        <dbReference type="ARBA" id="ARBA00007031"/>
    </source>
</evidence>
<dbReference type="GO" id="GO:0003677">
    <property type="term" value="F:DNA binding"/>
    <property type="evidence" value="ECO:0007669"/>
    <property type="project" value="InterPro"/>
</dbReference>
<dbReference type="GO" id="GO:0008270">
    <property type="term" value="F:zinc ion binding"/>
    <property type="evidence" value="ECO:0007669"/>
    <property type="project" value="InterPro"/>
</dbReference>
<gene>
    <name evidence="3" type="ORF">C7I55_02910</name>
</gene>
<proteinExistence type="inferred from homology"/>
<dbReference type="Gene3D" id="1.10.10.1550">
    <property type="entry name" value="ROS/MUCR transcriptional regulator protein"/>
    <property type="match status" value="1"/>
</dbReference>